<dbReference type="PANTHER" id="PTHR47219">
    <property type="entry name" value="RAB GTPASE-ACTIVATING PROTEIN 1-LIKE"/>
    <property type="match status" value="1"/>
</dbReference>
<dbReference type="OrthoDB" id="421393at2759"/>
<dbReference type="InterPro" id="IPR050302">
    <property type="entry name" value="Rab_GAP_TBC_domain"/>
</dbReference>
<feature type="compositionally biased region" description="Basic and acidic residues" evidence="3">
    <location>
        <begin position="317"/>
        <end position="330"/>
    </location>
</feature>
<dbReference type="GO" id="GO:0005096">
    <property type="term" value="F:GTPase activator activity"/>
    <property type="evidence" value="ECO:0007669"/>
    <property type="project" value="UniProtKB-KW"/>
</dbReference>
<dbReference type="Gene3D" id="1.10.10.750">
    <property type="entry name" value="Ypt/Rab-GAP domain of gyp1p, domain 1"/>
    <property type="match status" value="1"/>
</dbReference>
<dbReference type="InterPro" id="IPR035969">
    <property type="entry name" value="Rab-GAP_TBC_sf"/>
</dbReference>
<dbReference type="Proteomes" id="UP000605846">
    <property type="component" value="Unassembled WGS sequence"/>
</dbReference>
<evidence type="ECO:0000256" key="1">
    <source>
        <dbReference type="ARBA" id="ARBA00022468"/>
    </source>
</evidence>
<feature type="compositionally biased region" description="Acidic residues" evidence="3">
    <location>
        <begin position="257"/>
        <end position="268"/>
    </location>
</feature>
<evidence type="ECO:0000259" key="4">
    <source>
        <dbReference type="PROSITE" id="PS50086"/>
    </source>
</evidence>
<proteinExistence type="predicted"/>
<evidence type="ECO:0000313" key="5">
    <source>
        <dbReference type="EMBL" id="KAF7727537.1"/>
    </source>
</evidence>
<reference evidence="6" key="1">
    <citation type="submission" date="2020-01" db="EMBL/GenBank/DDBJ databases">
        <title>Genome Sequencing of Three Apophysomyces-Like Fungal Strains Confirms a Novel Fungal Genus in the Mucoromycota with divergent Burkholderia-like Endosymbiotic Bacteria.</title>
        <authorList>
            <person name="Stajich J.E."/>
            <person name="Macias A.M."/>
            <person name="Carter-House D."/>
            <person name="Lovett B."/>
            <person name="Kasson L.R."/>
            <person name="Berry K."/>
            <person name="Grigoriev I."/>
            <person name="Chang Y."/>
            <person name="Spatafora J."/>
            <person name="Kasson M.T."/>
        </authorList>
    </citation>
    <scope>NUCLEOTIDE SEQUENCE</scope>
    <source>
        <strain evidence="6">NRRL A-21654</strain>
    </source>
</reference>
<dbReference type="FunFam" id="1.10.8.270:FF:000001">
    <property type="entry name" value="TBC1 domain family member 1"/>
    <property type="match status" value="1"/>
</dbReference>
<feature type="compositionally biased region" description="Polar residues" evidence="3">
    <location>
        <begin position="218"/>
        <end position="228"/>
    </location>
</feature>
<feature type="compositionally biased region" description="Low complexity" evidence="3">
    <location>
        <begin position="281"/>
        <end position="312"/>
    </location>
</feature>
<name>A0A8H7EPU1_9FUNG</name>
<evidence type="ECO:0000313" key="7">
    <source>
        <dbReference type="Proteomes" id="UP000605846"/>
    </source>
</evidence>
<dbReference type="InterPro" id="IPR000195">
    <property type="entry name" value="Rab-GAP-TBC_dom"/>
</dbReference>
<dbReference type="SMART" id="SM00164">
    <property type="entry name" value="TBC"/>
    <property type="match status" value="1"/>
</dbReference>
<dbReference type="FunFam" id="1.10.472.80:FF:000027">
    <property type="entry name" value="GTPase activating protein (Evi5)"/>
    <property type="match status" value="1"/>
</dbReference>
<feature type="region of interest" description="Disordered" evidence="3">
    <location>
        <begin position="1"/>
        <end position="31"/>
    </location>
</feature>
<dbReference type="PROSITE" id="PS50086">
    <property type="entry name" value="TBC_RABGAP"/>
    <property type="match status" value="1"/>
</dbReference>
<dbReference type="SUPFAM" id="SSF47923">
    <property type="entry name" value="Ypt/Rab-GAP domain of gyp1p"/>
    <property type="match status" value="2"/>
</dbReference>
<dbReference type="PANTHER" id="PTHR47219:SF9">
    <property type="entry name" value="GTPASE ACTIVATING PROTEIN AND CENTROSOME-ASSOCIATED, ISOFORM B"/>
    <property type="match status" value="1"/>
</dbReference>
<accession>A0A8H7EPU1</accession>
<gene>
    <name evidence="6" type="primary">GYP5_6</name>
    <name evidence="5" type="synonym">GYP5_5</name>
    <name evidence="5" type="ORF">EC973_007410</name>
    <name evidence="6" type="ORF">EC973_007420</name>
</gene>
<feature type="region of interest" description="Disordered" evidence="3">
    <location>
        <begin position="214"/>
        <end position="347"/>
    </location>
</feature>
<dbReference type="EMBL" id="JABAYA010000054">
    <property type="protein sequence ID" value="KAF7727547.1"/>
    <property type="molecule type" value="Genomic_DNA"/>
</dbReference>
<feature type="compositionally biased region" description="Polar residues" evidence="3">
    <location>
        <begin position="237"/>
        <end position="254"/>
    </location>
</feature>
<dbReference type="Gene3D" id="1.10.8.270">
    <property type="entry name" value="putative rabgap domain of human tbc1 domain family member 14 like domains"/>
    <property type="match status" value="1"/>
</dbReference>
<comment type="caution">
    <text evidence="6">The sequence shown here is derived from an EMBL/GenBank/DDBJ whole genome shotgun (WGS) entry which is preliminary data.</text>
</comment>
<evidence type="ECO:0000256" key="3">
    <source>
        <dbReference type="SAM" id="MobiDB-lite"/>
    </source>
</evidence>
<feature type="domain" description="Rab-GAP TBC" evidence="4">
    <location>
        <begin position="428"/>
        <end position="614"/>
    </location>
</feature>
<dbReference type="Pfam" id="PF23436">
    <property type="entry name" value="RabGap-TBC_2"/>
    <property type="match status" value="1"/>
</dbReference>
<evidence type="ECO:0000256" key="2">
    <source>
        <dbReference type="SAM" id="Coils"/>
    </source>
</evidence>
<feature type="region of interest" description="Disordered" evidence="3">
    <location>
        <begin position="68"/>
        <end position="103"/>
    </location>
</feature>
<feature type="compositionally biased region" description="Basic and acidic residues" evidence="3">
    <location>
        <begin position="22"/>
        <end position="31"/>
    </location>
</feature>
<keyword evidence="1" id="KW-0343">GTPase activation</keyword>
<feature type="compositionally biased region" description="Polar residues" evidence="3">
    <location>
        <begin position="165"/>
        <end position="175"/>
    </location>
</feature>
<feature type="compositionally biased region" description="Polar residues" evidence="3">
    <location>
        <begin position="146"/>
        <end position="155"/>
    </location>
</feature>
<dbReference type="Gene3D" id="1.10.472.80">
    <property type="entry name" value="Ypt/Rab-GAP domain of gyp1p, domain 3"/>
    <property type="match status" value="1"/>
</dbReference>
<feature type="compositionally biased region" description="Acidic residues" evidence="3">
    <location>
        <begin position="68"/>
        <end position="83"/>
    </location>
</feature>
<feature type="region of interest" description="Disordered" evidence="3">
    <location>
        <begin position="145"/>
        <end position="175"/>
    </location>
</feature>
<evidence type="ECO:0000313" key="6">
    <source>
        <dbReference type="EMBL" id="KAF7727547.1"/>
    </source>
</evidence>
<keyword evidence="7" id="KW-1185">Reference proteome</keyword>
<feature type="coiled-coil region" evidence="2">
    <location>
        <begin position="702"/>
        <end position="793"/>
    </location>
</feature>
<dbReference type="EMBL" id="JABAYA010000054">
    <property type="protein sequence ID" value="KAF7727537.1"/>
    <property type="molecule type" value="Genomic_DNA"/>
</dbReference>
<dbReference type="GO" id="GO:0031267">
    <property type="term" value="F:small GTPase binding"/>
    <property type="evidence" value="ECO:0007669"/>
    <property type="project" value="TreeGrafter"/>
</dbReference>
<protein>
    <submittedName>
        <fullName evidence="6">GTPase-activating protein</fullName>
    </submittedName>
</protein>
<organism evidence="6 7">
    <name type="scientific">Apophysomyces ossiformis</name>
    <dbReference type="NCBI Taxonomy" id="679940"/>
    <lineage>
        <taxon>Eukaryota</taxon>
        <taxon>Fungi</taxon>
        <taxon>Fungi incertae sedis</taxon>
        <taxon>Mucoromycota</taxon>
        <taxon>Mucoromycotina</taxon>
        <taxon>Mucoromycetes</taxon>
        <taxon>Mucorales</taxon>
        <taxon>Mucorineae</taxon>
        <taxon>Mucoraceae</taxon>
        <taxon>Apophysomyces</taxon>
    </lineage>
</organism>
<keyword evidence="2" id="KW-0175">Coiled coil</keyword>
<sequence length="830" mass="94430">MKEPQETSDRSSQSPALDEDTDQKSCSDEDNFSLHEYDLDVVDDALMNPNGTQYLDHFGFTIQVKTDDEYDDDTSDSDSDFDEDSKPAAKQQAGNNARFSGENAHKKFATSLSDDDNISIDTAMTTPIALKNQQLNNLPLPPVLHENTTNTTSPAETPKIRTRGRSTTVSNVVPTLKTPPQASVIQEAIVEDQQSFDKQRAEAQQLYGAIDKAINDSAPVQQETASHHNSGRRKRSATVSKPESPIKLSNTTVPETVFEENDESEDSLSDPVPAKSDSRPKSNSSSRSFSPFNVFRQSGSSPNSSRSSLSSSTTGNKVERPSQTFRERQSKRISTMYKGQTPGHRLSQSSTTYYEMLMSKFGRSSHESQHESSRHADLKDEALDQLEILKESSSTDAYNWDFWAHAISDFDKMAQKRTGELRENLCKGIPPSLRGMMWQIISKSRAYGDLDTQYKSMLSRTSLHEKAIERDLARTFPNHPFFQGRDSDGQQALFNVVKAYSLFDQDVGYCQGIAFVAGCLLLHMPEEDAFCCLVRLMECYGLRGHYTQHMEALSEHMYQFDNLLQQRFPEVHRHLEIQGVKPSMYVSQWFLTLYAYRCPLNIVYRVFDLLFAEGIHIILQVALAFISHHQKTILGLTFEHLLSFFRDKIFDTYEHDEEKLVHDTFSMDIPPQLLLRLAKHFATESAREARTQSQEDHLRKVNADLSEHVHRLETAYRSLETEHQEVTQQAIETKMSMARMNDENQQLRRQLAQVRSDFDDMKAQMTASFQAELDKLNQKNVHLSERNGALENQLADIESVLISLKVNFAEREGEYEVMKRQLHDAQKAST</sequence>
<dbReference type="AlphaFoldDB" id="A0A8H7EPU1"/>